<dbReference type="PANTHER" id="PTHR42933">
    <property type="entry name" value="SLR6095 PROTEIN"/>
    <property type="match status" value="1"/>
</dbReference>
<dbReference type="EMBL" id="SOZE01000034">
    <property type="protein sequence ID" value="TFF34142.1"/>
    <property type="molecule type" value="Genomic_DNA"/>
</dbReference>
<dbReference type="GO" id="GO:0009007">
    <property type="term" value="F:site-specific DNA-methyltransferase (adenine-specific) activity"/>
    <property type="evidence" value="ECO:0007669"/>
    <property type="project" value="UniProtKB-EC"/>
</dbReference>
<sequence>MINSRKNEAKTDLDLYNYIKESKKYSEKWLIKKTSNSYVQECLDVSSKSGKGFRGEPDLIYLNEKKRLLILVENKPTIKNHISKNENSPKSYAVDGIKHYLSHFFGEKIDTLNPTIRKYFEDWSIVGIAFSGDINDEYNHLISTFILANEQIKKIETNEILDEEDYLAFFENIDLENISKNISKSSSEINRMLRTLDSQKRPVLLSALMICLYDKGDISNDFKKSYSNWTITTIIRNIPTTIEDILLNEGIDKDKIDVLVNELTFIKTDNDLLSSDILKKILNELESNVIPLFNKRTNYDIIGKFYEEFLRYAGVANVKKGIVLTPSHITQLFTELVEIKNNDVILDTCCGTGAFLISGMNKLVHEIELSQLANKQEKIKKLKQNQLIGFEKSSTMYSLAISNMLFRGDGKSRIFNIDAFSEKAEEILKKLRMEDIRPSIGFINPPYGGKDNQTNPTKKEIQFLETLLDSVSSYGVIIAPLSTYFKDEIERNRILSKHTLKAVINMPGELFQPNAATHTAIAIFKTNLPHNNKNVTFYDLNDDGFVLSKNRGRTDVLNKWTTIKKTLLEKLKNPDKYENQINLVSTPILLNDEWIIQAHSKTDYSHLSEKSFIKSIKQHIIFSTKLKLDLLNKDIDEITFLEILNDTIQRKPANDKIKFNFNMSDWKEFSFSEVFYFERGKRLIKLDQNNGDIAYISSTKVNNGIDNYITPPTYMTIYKNAMTINNSGSVGYLFYHTYDFVCSDHCTVIYLKDQNTTLNNYISIFLKPIIESIRPKFNFAREISDARLEREKISLPVDKNGNPDFIFMETYIKSLPYSGTIV</sequence>
<dbReference type="RefSeq" id="WP_133235403.1">
    <property type="nucleotide sequence ID" value="NZ_SOZE01000034.1"/>
</dbReference>
<keyword evidence="7" id="KW-0680">Restriction system</keyword>
<evidence type="ECO:0000313" key="12">
    <source>
        <dbReference type="EMBL" id="TFF34142.1"/>
    </source>
</evidence>
<evidence type="ECO:0000259" key="10">
    <source>
        <dbReference type="Pfam" id="PF01420"/>
    </source>
</evidence>
<accession>A0A4Y8S5H3</accession>
<dbReference type="GO" id="GO:0003677">
    <property type="term" value="F:DNA binding"/>
    <property type="evidence" value="ECO:0007669"/>
    <property type="project" value="UniProtKB-KW"/>
</dbReference>
<dbReference type="SUPFAM" id="SSF116734">
    <property type="entry name" value="DNA methylase specificity domain"/>
    <property type="match status" value="1"/>
</dbReference>
<evidence type="ECO:0000256" key="7">
    <source>
        <dbReference type="ARBA" id="ARBA00022747"/>
    </source>
</evidence>
<feature type="domain" description="DNA methylase adenine-specific" evidence="11">
    <location>
        <begin position="298"/>
        <end position="548"/>
    </location>
</feature>
<dbReference type="AlphaFoldDB" id="A0A4Y8S5H3"/>
<dbReference type="PRINTS" id="PR00507">
    <property type="entry name" value="N12N6MTFRASE"/>
</dbReference>
<dbReference type="SUPFAM" id="SSF53335">
    <property type="entry name" value="S-adenosyl-L-methionine-dependent methyltransferases"/>
    <property type="match status" value="1"/>
</dbReference>
<organism evidence="12 13">
    <name type="scientific">Mucilaginibacter psychrotolerans</name>
    <dbReference type="NCBI Taxonomy" id="1524096"/>
    <lineage>
        <taxon>Bacteria</taxon>
        <taxon>Pseudomonadati</taxon>
        <taxon>Bacteroidota</taxon>
        <taxon>Sphingobacteriia</taxon>
        <taxon>Sphingobacteriales</taxon>
        <taxon>Sphingobacteriaceae</taxon>
        <taxon>Mucilaginibacter</taxon>
    </lineage>
</organism>
<name>A0A4Y8S5H3_9SPHI</name>
<evidence type="ECO:0000256" key="9">
    <source>
        <dbReference type="ARBA" id="ARBA00047942"/>
    </source>
</evidence>
<keyword evidence="6" id="KW-0949">S-adenosyl-L-methionine</keyword>
<dbReference type="PANTHER" id="PTHR42933:SF1">
    <property type="entry name" value="SITE-SPECIFIC DNA-METHYLTRANSFERASE (ADENINE-SPECIFIC)"/>
    <property type="match status" value="1"/>
</dbReference>
<keyword evidence="4" id="KW-0489">Methyltransferase</keyword>
<comment type="caution">
    <text evidence="12">The sequence shown here is derived from an EMBL/GenBank/DDBJ whole genome shotgun (WGS) entry which is preliminary data.</text>
</comment>
<evidence type="ECO:0000256" key="6">
    <source>
        <dbReference type="ARBA" id="ARBA00022691"/>
    </source>
</evidence>
<dbReference type="Gene3D" id="3.40.50.150">
    <property type="entry name" value="Vaccinia Virus protein VP39"/>
    <property type="match status" value="1"/>
</dbReference>
<dbReference type="GO" id="GO:0032259">
    <property type="term" value="P:methylation"/>
    <property type="evidence" value="ECO:0007669"/>
    <property type="project" value="UniProtKB-KW"/>
</dbReference>
<protein>
    <recommendedName>
        <fullName evidence="3">site-specific DNA-methyltransferase (adenine-specific)</fullName>
        <ecNumber evidence="3">2.1.1.72</ecNumber>
    </recommendedName>
</protein>
<gene>
    <name evidence="12" type="ORF">E2R66_23225</name>
</gene>
<evidence type="ECO:0000256" key="8">
    <source>
        <dbReference type="ARBA" id="ARBA00023125"/>
    </source>
</evidence>
<evidence type="ECO:0000256" key="2">
    <source>
        <dbReference type="ARBA" id="ARBA00010923"/>
    </source>
</evidence>
<dbReference type="GO" id="GO:0008170">
    <property type="term" value="F:N-methyltransferase activity"/>
    <property type="evidence" value="ECO:0007669"/>
    <property type="project" value="InterPro"/>
</dbReference>
<keyword evidence="5" id="KW-0808">Transferase</keyword>
<keyword evidence="13" id="KW-1185">Reference proteome</keyword>
<dbReference type="GO" id="GO:0004519">
    <property type="term" value="F:endonuclease activity"/>
    <property type="evidence" value="ECO:0007669"/>
    <property type="project" value="UniProtKB-KW"/>
</dbReference>
<keyword evidence="8" id="KW-0238">DNA-binding</keyword>
<dbReference type="Gene3D" id="3.90.220.20">
    <property type="entry name" value="DNA methylase specificity domains"/>
    <property type="match status" value="1"/>
</dbReference>
<evidence type="ECO:0000256" key="3">
    <source>
        <dbReference type="ARBA" id="ARBA00011900"/>
    </source>
</evidence>
<dbReference type="Proteomes" id="UP000297540">
    <property type="component" value="Unassembled WGS sequence"/>
</dbReference>
<dbReference type="InterPro" id="IPR003356">
    <property type="entry name" value="DNA_methylase_A-5"/>
</dbReference>
<dbReference type="GO" id="GO:0009307">
    <property type="term" value="P:DNA restriction-modification system"/>
    <property type="evidence" value="ECO:0007669"/>
    <property type="project" value="UniProtKB-KW"/>
</dbReference>
<proteinExistence type="inferred from homology"/>
<dbReference type="InterPro" id="IPR044946">
    <property type="entry name" value="Restrct_endonuc_typeI_TRD_sf"/>
</dbReference>
<dbReference type="InterPro" id="IPR051537">
    <property type="entry name" value="DNA_Adenine_Mtase"/>
</dbReference>
<dbReference type="EC" id="2.1.1.72" evidence="3"/>
<dbReference type="InterPro" id="IPR029063">
    <property type="entry name" value="SAM-dependent_MTases_sf"/>
</dbReference>
<evidence type="ECO:0000256" key="4">
    <source>
        <dbReference type="ARBA" id="ARBA00022603"/>
    </source>
</evidence>
<dbReference type="Pfam" id="PF01420">
    <property type="entry name" value="Methylase_S"/>
    <property type="match status" value="1"/>
</dbReference>
<keyword evidence="12" id="KW-0378">Hydrolase</keyword>
<feature type="domain" description="Type I restriction modification DNA specificity" evidence="10">
    <location>
        <begin position="663"/>
        <end position="813"/>
    </location>
</feature>
<evidence type="ECO:0000259" key="11">
    <source>
        <dbReference type="Pfam" id="PF02384"/>
    </source>
</evidence>
<dbReference type="OrthoDB" id="9814572at2"/>
<evidence type="ECO:0000256" key="5">
    <source>
        <dbReference type="ARBA" id="ARBA00022679"/>
    </source>
</evidence>
<evidence type="ECO:0000313" key="13">
    <source>
        <dbReference type="Proteomes" id="UP000297540"/>
    </source>
</evidence>
<evidence type="ECO:0000256" key="1">
    <source>
        <dbReference type="ARBA" id="ARBA00006594"/>
    </source>
</evidence>
<dbReference type="InterPro" id="IPR000055">
    <property type="entry name" value="Restrct_endonuc_typeI_TRD"/>
</dbReference>
<reference evidence="12 13" key="1">
    <citation type="journal article" date="2017" name="Int. J. Syst. Evol. Microbiol.">
        <title>Mucilaginibacterpsychrotolerans sp. nov., isolated from peatlands.</title>
        <authorList>
            <person name="Deng Y."/>
            <person name="Shen L."/>
            <person name="Xu B."/>
            <person name="Liu Y."/>
            <person name="Gu Z."/>
            <person name="Liu H."/>
            <person name="Zhou Y."/>
        </authorList>
    </citation>
    <scope>NUCLEOTIDE SEQUENCE [LARGE SCALE GENOMIC DNA]</scope>
    <source>
        <strain evidence="12 13">NH7-4</strain>
    </source>
</reference>
<keyword evidence="12" id="KW-0540">Nuclease</keyword>
<comment type="catalytic activity">
    <reaction evidence="9">
        <text>a 2'-deoxyadenosine in DNA + S-adenosyl-L-methionine = an N(6)-methyl-2'-deoxyadenosine in DNA + S-adenosyl-L-homocysteine + H(+)</text>
        <dbReference type="Rhea" id="RHEA:15197"/>
        <dbReference type="Rhea" id="RHEA-COMP:12418"/>
        <dbReference type="Rhea" id="RHEA-COMP:12419"/>
        <dbReference type="ChEBI" id="CHEBI:15378"/>
        <dbReference type="ChEBI" id="CHEBI:57856"/>
        <dbReference type="ChEBI" id="CHEBI:59789"/>
        <dbReference type="ChEBI" id="CHEBI:90615"/>
        <dbReference type="ChEBI" id="CHEBI:90616"/>
        <dbReference type="EC" id="2.1.1.72"/>
    </reaction>
</comment>
<keyword evidence="12" id="KW-0255">Endonuclease</keyword>
<comment type="similarity">
    <text evidence="1">Belongs to the N(4)/N(6)-methyltransferase family.</text>
</comment>
<comment type="similarity">
    <text evidence="2">Belongs to the type-I restriction system S methylase family.</text>
</comment>
<dbReference type="Pfam" id="PF02384">
    <property type="entry name" value="N6_Mtase"/>
    <property type="match status" value="1"/>
</dbReference>